<proteinExistence type="predicted"/>
<protein>
    <recommendedName>
        <fullName evidence="4">DUF3618 domain-containing protein</fullName>
    </recommendedName>
</protein>
<gene>
    <name evidence="2" type="ORF">HAHE_05730</name>
</gene>
<name>A0ABN6GZK0_9BACT</name>
<feature type="transmembrane region" description="Helical" evidence="1">
    <location>
        <begin position="72"/>
        <end position="93"/>
    </location>
</feature>
<dbReference type="EMBL" id="AP024702">
    <property type="protein sequence ID" value="BCX46665.1"/>
    <property type="molecule type" value="Genomic_DNA"/>
</dbReference>
<dbReference type="RefSeq" id="WP_338688473.1">
    <property type="nucleotide sequence ID" value="NZ_AP024702.1"/>
</dbReference>
<organism evidence="2 3">
    <name type="scientific">Haloferula helveola</name>
    <dbReference type="NCBI Taxonomy" id="490095"/>
    <lineage>
        <taxon>Bacteria</taxon>
        <taxon>Pseudomonadati</taxon>
        <taxon>Verrucomicrobiota</taxon>
        <taxon>Verrucomicrobiia</taxon>
        <taxon>Verrucomicrobiales</taxon>
        <taxon>Verrucomicrobiaceae</taxon>
        <taxon>Haloferula</taxon>
    </lineage>
</organism>
<keyword evidence="3" id="KW-1185">Reference proteome</keyword>
<accession>A0ABN6GZK0</accession>
<keyword evidence="1" id="KW-1133">Transmembrane helix</keyword>
<evidence type="ECO:0008006" key="4">
    <source>
        <dbReference type="Google" id="ProtNLM"/>
    </source>
</evidence>
<reference evidence="2 3" key="1">
    <citation type="submission" date="2021-06" db="EMBL/GenBank/DDBJ databases">
        <title>Complete genome of Haloferula helveola possessing various polysaccharide degrading enzymes.</title>
        <authorList>
            <person name="Takami H."/>
            <person name="Huang C."/>
            <person name="Hamasaki K."/>
        </authorList>
    </citation>
    <scope>NUCLEOTIDE SEQUENCE [LARGE SCALE GENOMIC DNA]</scope>
    <source>
        <strain evidence="2 3">CN-1</strain>
    </source>
</reference>
<keyword evidence="1" id="KW-0472">Membrane</keyword>
<evidence type="ECO:0000313" key="3">
    <source>
        <dbReference type="Proteomes" id="UP001374893"/>
    </source>
</evidence>
<sequence length="105" mass="11273">MSNSPFEDKRAADLLARVKDDLASLRMDMKHLVRHTGQHTLPTGVRELVSSGRSYARDGIERVSRTAREHPAGVSAGGLLLLGAVAVGAYLLIKGDCCGRDEADD</sequence>
<dbReference type="Proteomes" id="UP001374893">
    <property type="component" value="Chromosome"/>
</dbReference>
<evidence type="ECO:0000256" key="1">
    <source>
        <dbReference type="SAM" id="Phobius"/>
    </source>
</evidence>
<keyword evidence="1" id="KW-0812">Transmembrane</keyword>
<evidence type="ECO:0000313" key="2">
    <source>
        <dbReference type="EMBL" id="BCX46665.1"/>
    </source>
</evidence>